<name>A0ABT3I267_9FLAO</name>
<protein>
    <submittedName>
        <fullName evidence="1">Uncharacterized protein</fullName>
    </submittedName>
</protein>
<sequence>MKESRNKKIEGKVIYFAEGENKFLPEYQMNVTFKNISEDSRCPEGVTCVWQGAAVANVEFMGTTTRPMTIPLATTENTGRNYHKSTVFNGYTISLVEVTPAATSGEGAKSLAGKYRIGIIVAKGGENPTTK</sequence>
<evidence type="ECO:0000313" key="2">
    <source>
        <dbReference type="Proteomes" id="UP001163731"/>
    </source>
</evidence>
<accession>A0ABT3I267</accession>
<dbReference type="Proteomes" id="UP001163731">
    <property type="component" value="Unassembled WGS sequence"/>
</dbReference>
<reference evidence="1" key="1">
    <citation type="submission" date="2022-10" db="EMBL/GenBank/DDBJ databases">
        <title>Chryseobacterium babae sp. nov. isolated from the gut of the beetle Oryctes rhinoceros, and Chryseobacterium kimseyorum sp. nov., isolated from a stick insect rearing cage.</title>
        <authorList>
            <person name="Shelomi M."/>
            <person name="Han C.-J."/>
            <person name="Chen W.-M."/>
            <person name="Chen H.-K."/>
            <person name="Liaw S.-J."/>
            <person name="Muhle E."/>
            <person name="Clermont D."/>
        </authorList>
    </citation>
    <scope>NUCLEOTIDE SEQUENCE</scope>
    <source>
        <strain evidence="1">09-1422</strain>
    </source>
</reference>
<dbReference type="EMBL" id="JAPDHW010000014">
    <property type="protein sequence ID" value="MCW3170094.1"/>
    <property type="molecule type" value="Genomic_DNA"/>
</dbReference>
<dbReference type="RefSeq" id="WP_264751257.1">
    <property type="nucleotide sequence ID" value="NZ_JAPDHW010000014.1"/>
</dbReference>
<comment type="caution">
    <text evidence="1">The sequence shown here is derived from an EMBL/GenBank/DDBJ whole genome shotgun (WGS) entry which is preliminary data.</text>
</comment>
<gene>
    <name evidence="1" type="ORF">OMO38_16330</name>
</gene>
<evidence type="ECO:0000313" key="1">
    <source>
        <dbReference type="EMBL" id="MCW3170094.1"/>
    </source>
</evidence>
<organism evidence="1 2">
    <name type="scientific">Chryseobacterium kimseyorum</name>
    <dbReference type="NCBI Taxonomy" id="2984028"/>
    <lineage>
        <taxon>Bacteria</taxon>
        <taxon>Pseudomonadati</taxon>
        <taxon>Bacteroidota</taxon>
        <taxon>Flavobacteriia</taxon>
        <taxon>Flavobacteriales</taxon>
        <taxon>Weeksellaceae</taxon>
        <taxon>Chryseobacterium group</taxon>
        <taxon>Chryseobacterium</taxon>
    </lineage>
</organism>
<keyword evidence="2" id="KW-1185">Reference proteome</keyword>
<proteinExistence type="predicted"/>